<dbReference type="GO" id="GO:0006351">
    <property type="term" value="P:DNA-templated transcription"/>
    <property type="evidence" value="ECO:0007669"/>
    <property type="project" value="TreeGrafter"/>
</dbReference>
<accession>A0A1V4B2X7</accession>
<keyword evidence="4" id="KW-1185">Reference proteome</keyword>
<dbReference type="Proteomes" id="UP000254329">
    <property type="component" value="Unassembled WGS sequence"/>
</dbReference>
<proteinExistence type="inferred from homology"/>
<evidence type="ECO:0000256" key="2">
    <source>
        <dbReference type="ARBA" id="ARBA00022649"/>
    </source>
</evidence>
<evidence type="ECO:0000313" key="3">
    <source>
        <dbReference type="EMBL" id="STO58902.1"/>
    </source>
</evidence>
<dbReference type="GO" id="GO:0006355">
    <property type="term" value="P:regulation of DNA-templated transcription"/>
    <property type="evidence" value="ECO:0007669"/>
    <property type="project" value="InterPro"/>
</dbReference>
<sequence>MATLNVRLDDNLKQQAYAVLADLNISPSEAIRLYFQYITDNRCLPIKQAVITEEEDELIRIARQRIANPQGFVEVTLDDL</sequence>
<name>A0A1V4B2X7_9PAST</name>
<evidence type="ECO:0000256" key="1">
    <source>
        <dbReference type="ARBA" id="ARBA00010562"/>
    </source>
</evidence>
<reference evidence="3 4" key="1">
    <citation type="submission" date="2018-06" db="EMBL/GenBank/DDBJ databases">
        <authorList>
            <consortium name="Pathogen Informatics"/>
            <person name="Doyle S."/>
        </authorList>
    </citation>
    <scope>NUCLEOTIDE SEQUENCE [LARGE SCALE GENOMIC DNA]</scope>
    <source>
        <strain evidence="3 4">NCTC1659</strain>
    </source>
</reference>
<evidence type="ECO:0000313" key="4">
    <source>
        <dbReference type="Proteomes" id="UP000254329"/>
    </source>
</evidence>
<comment type="similarity">
    <text evidence="1">Belongs to the RelB/DinJ antitoxin family.</text>
</comment>
<dbReference type="PANTHER" id="PTHR38781">
    <property type="entry name" value="ANTITOXIN DINJ-RELATED"/>
    <property type="match status" value="1"/>
</dbReference>
<dbReference type="RefSeq" id="WP_078217871.1">
    <property type="nucleotide sequence ID" value="NZ_MUXZ01000007.1"/>
</dbReference>
<keyword evidence="2" id="KW-1277">Toxin-antitoxin system</keyword>
<dbReference type="NCBIfam" id="NF008412">
    <property type="entry name" value="PRK11235.1"/>
    <property type="match status" value="1"/>
</dbReference>
<dbReference type="Gene3D" id="1.10.1220.10">
    <property type="entry name" value="Met repressor-like"/>
    <property type="match status" value="1"/>
</dbReference>
<organism evidence="3 4">
    <name type="scientific">Canicola haemoglobinophilus</name>
    <dbReference type="NCBI Taxonomy" id="733"/>
    <lineage>
        <taxon>Bacteria</taxon>
        <taxon>Pseudomonadati</taxon>
        <taxon>Pseudomonadota</taxon>
        <taxon>Gammaproteobacteria</taxon>
        <taxon>Pasteurellales</taxon>
        <taxon>Pasteurellaceae</taxon>
        <taxon>Canicola</taxon>
    </lineage>
</organism>
<dbReference type="AlphaFoldDB" id="A0A1V4B2X7"/>
<dbReference type="EMBL" id="UGHF01000001">
    <property type="protein sequence ID" value="STO58902.1"/>
    <property type="molecule type" value="Genomic_DNA"/>
</dbReference>
<dbReference type="NCBIfam" id="TIGR02384">
    <property type="entry name" value="RelB_DinJ"/>
    <property type="match status" value="1"/>
</dbReference>
<dbReference type="Pfam" id="PF04221">
    <property type="entry name" value="RelB"/>
    <property type="match status" value="1"/>
</dbReference>
<dbReference type="InterPro" id="IPR007337">
    <property type="entry name" value="RelB/DinJ"/>
</dbReference>
<dbReference type="STRING" id="733.B0186_02780"/>
<dbReference type="PANTHER" id="PTHR38781:SF1">
    <property type="entry name" value="ANTITOXIN DINJ-RELATED"/>
    <property type="match status" value="1"/>
</dbReference>
<dbReference type="InterPro" id="IPR013321">
    <property type="entry name" value="Arc_rbn_hlx_hlx"/>
</dbReference>
<protein>
    <submittedName>
        <fullName evidence="3">RelB protein</fullName>
    </submittedName>
</protein>
<gene>
    <name evidence="3" type="primary">relB</name>
    <name evidence="3" type="ORF">NCTC1659_00120</name>
</gene>